<dbReference type="Proteomes" id="UP000681967">
    <property type="component" value="Unassembled WGS sequence"/>
</dbReference>
<dbReference type="PROSITE" id="PS00455">
    <property type="entry name" value="AMP_BINDING"/>
    <property type="match status" value="1"/>
</dbReference>
<name>A0A8S3FJJ1_9BILA</name>
<sequence length="206" mass="23018">QNKDIELGEKKPYFLLSNQQELDIFSKSTDDALILYTSGTTGKPKGVVHTVTTLRAQMDAMLSAWRLTKNDTVLNVLPLHHVHGMINCVMSPLYAGGTVVMMNKFDAEQTWNHLLNDRNPSVNVFSAVPTIYIKLMEHIKNSSNKDVKKLCSDHIRLFLSGSSALPESIFQKWHELTGFEIVEQFGSSETGRVLSNKLEGNKLAGN</sequence>
<dbReference type="EMBL" id="CAJOBH010245563">
    <property type="protein sequence ID" value="CAF5123786.1"/>
    <property type="molecule type" value="Genomic_DNA"/>
</dbReference>
<evidence type="ECO:0000313" key="3">
    <source>
        <dbReference type="EMBL" id="CAF5123786.1"/>
    </source>
</evidence>
<dbReference type="Gene3D" id="3.40.50.12780">
    <property type="entry name" value="N-terminal domain of ligase-like"/>
    <property type="match status" value="1"/>
</dbReference>
<evidence type="ECO:0000256" key="1">
    <source>
        <dbReference type="ARBA" id="ARBA00006432"/>
    </source>
</evidence>
<accession>A0A8S3FJJ1</accession>
<dbReference type="PANTHER" id="PTHR43201:SF8">
    <property type="entry name" value="ACYL-COA SYNTHETASE FAMILY MEMBER 3"/>
    <property type="match status" value="1"/>
</dbReference>
<reference evidence="3" key="1">
    <citation type="submission" date="2021-02" db="EMBL/GenBank/DDBJ databases">
        <authorList>
            <person name="Nowell W R."/>
        </authorList>
    </citation>
    <scope>NUCLEOTIDE SEQUENCE</scope>
</reference>
<dbReference type="Pfam" id="PF00501">
    <property type="entry name" value="AMP-binding"/>
    <property type="match status" value="1"/>
</dbReference>
<comment type="similarity">
    <text evidence="1">Belongs to the ATP-dependent AMP-binding enzyme family.</text>
</comment>
<dbReference type="SUPFAM" id="SSF56801">
    <property type="entry name" value="Acetyl-CoA synthetase-like"/>
    <property type="match status" value="1"/>
</dbReference>
<gene>
    <name evidence="3" type="ORF">BYL167_LOCUS67455</name>
    <name evidence="4" type="ORF">GIL414_LOCUS77082</name>
</gene>
<dbReference type="InterPro" id="IPR020845">
    <property type="entry name" value="AMP-binding_CS"/>
</dbReference>
<feature type="non-terminal residue" evidence="3">
    <location>
        <position position="1"/>
    </location>
</feature>
<dbReference type="EMBL" id="CAJOBJ010346796">
    <property type="protein sequence ID" value="CAF5202514.1"/>
    <property type="molecule type" value="Genomic_DNA"/>
</dbReference>
<dbReference type="Proteomes" id="UP000681720">
    <property type="component" value="Unassembled WGS sequence"/>
</dbReference>
<dbReference type="GO" id="GO:0031956">
    <property type="term" value="F:medium-chain fatty acid-CoA ligase activity"/>
    <property type="evidence" value="ECO:0007669"/>
    <property type="project" value="TreeGrafter"/>
</dbReference>
<evidence type="ECO:0000313" key="5">
    <source>
        <dbReference type="Proteomes" id="UP000681967"/>
    </source>
</evidence>
<organism evidence="3 5">
    <name type="scientific">Rotaria magnacalcarata</name>
    <dbReference type="NCBI Taxonomy" id="392030"/>
    <lineage>
        <taxon>Eukaryota</taxon>
        <taxon>Metazoa</taxon>
        <taxon>Spiralia</taxon>
        <taxon>Gnathifera</taxon>
        <taxon>Rotifera</taxon>
        <taxon>Eurotatoria</taxon>
        <taxon>Bdelloidea</taxon>
        <taxon>Philodinida</taxon>
        <taxon>Philodinidae</taxon>
        <taxon>Rotaria</taxon>
    </lineage>
</organism>
<feature type="domain" description="AMP-dependent synthetase/ligase" evidence="2">
    <location>
        <begin position="26"/>
        <end position="196"/>
    </location>
</feature>
<comment type="caution">
    <text evidence="3">The sequence shown here is derived from an EMBL/GenBank/DDBJ whole genome shotgun (WGS) entry which is preliminary data.</text>
</comment>
<dbReference type="AlphaFoldDB" id="A0A8S3FJJ1"/>
<dbReference type="InterPro" id="IPR042099">
    <property type="entry name" value="ANL_N_sf"/>
</dbReference>
<dbReference type="PANTHER" id="PTHR43201">
    <property type="entry name" value="ACYL-COA SYNTHETASE"/>
    <property type="match status" value="1"/>
</dbReference>
<evidence type="ECO:0000259" key="2">
    <source>
        <dbReference type="Pfam" id="PF00501"/>
    </source>
</evidence>
<dbReference type="GO" id="GO:0006631">
    <property type="term" value="P:fatty acid metabolic process"/>
    <property type="evidence" value="ECO:0007669"/>
    <property type="project" value="TreeGrafter"/>
</dbReference>
<proteinExistence type="inferred from homology"/>
<protein>
    <recommendedName>
        <fullName evidence="2">AMP-dependent synthetase/ligase domain-containing protein</fullName>
    </recommendedName>
</protein>
<evidence type="ECO:0000313" key="4">
    <source>
        <dbReference type="EMBL" id="CAF5202514.1"/>
    </source>
</evidence>
<dbReference type="InterPro" id="IPR000873">
    <property type="entry name" value="AMP-dep_synth/lig_dom"/>
</dbReference>